<feature type="coiled-coil region" evidence="10">
    <location>
        <begin position="158"/>
        <end position="185"/>
    </location>
</feature>
<keyword evidence="5 9" id="KW-0997">Cell inner membrane</keyword>
<proteinExistence type="inferred from homology"/>
<evidence type="ECO:0000256" key="7">
    <source>
        <dbReference type="ARBA" id="ARBA00022989"/>
    </source>
</evidence>
<dbReference type="InterPro" id="IPR006144">
    <property type="entry name" value="Secretion_HlyD_CS"/>
</dbReference>
<comment type="subcellular location">
    <subcellularLocation>
        <location evidence="1 9">Cell inner membrane</location>
        <topology evidence="1 9">Single-pass membrane protein</topology>
    </subcellularLocation>
</comment>
<feature type="domain" description="AprE-like beta-barrel" evidence="12">
    <location>
        <begin position="315"/>
        <end position="405"/>
    </location>
</feature>
<comment type="caution">
    <text evidence="13">The sequence shown here is derived from an EMBL/GenBank/DDBJ whole genome shotgun (WGS) entry which is preliminary data.</text>
</comment>
<keyword evidence="7" id="KW-1133">Transmembrane helix</keyword>
<dbReference type="PRINTS" id="PR01490">
    <property type="entry name" value="RTXTOXIND"/>
</dbReference>
<dbReference type="InterPro" id="IPR058982">
    <property type="entry name" value="Beta-barrel_AprE"/>
</dbReference>
<accession>A0ABW1S9N8</accession>
<evidence type="ECO:0000256" key="9">
    <source>
        <dbReference type="RuleBase" id="RU365093"/>
    </source>
</evidence>
<dbReference type="PANTHER" id="PTHR30386">
    <property type="entry name" value="MEMBRANE FUSION SUBUNIT OF EMRAB-TOLC MULTIDRUG EFFLUX PUMP"/>
    <property type="match status" value="1"/>
</dbReference>
<dbReference type="NCBIfam" id="TIGR01843">
    <property type="entry name" value="type_I_hlyD"/>
    <property type="match status" value="1"/>
</dbReference>
<evidence type="ECO:0000256" key="2">
    <source>
        <dbReference type="ARBA" id="ARBA00009477"/>
    </source>
</evidence>
<evidence type="ECO:0000313" key="13">
    <source>
        <dbReference type="EMBL" id="MFC6198310.1"/>
    </source>
</evidence>
<reference evidence="14" key="1">
    <citation type="journal article" date="2019" name="Int. J. Syst. Evol. Microbiol.">
        <title>The Global Catalogue of Microorganisms (GCM) 10K type strain sequencing project: providing services to taxonomists for standard genome sequencing and annotation.</title>
        <authorList>
            <consortium name="The Broad Institute Genomics Platform"/>
            <consortium name="The Broad Institute Genome Sequencing Center for Infectious Disease"/>
            <person name="Wu L."/>
            <person name="Ma J."/>
        </authorList>
    </citation>
    <scope>NUCLEOTIDE SEQUENCE [LARGE SCALE GENOMIC DNA]</scope>
    <source>
        <strain evidence="14">CGMCC-1.15741</strain>
    </source>
</reference>
<evidence type="ECO:0000313" key="14">
    <source>
        <dbReference type="Proteomes" id="UP001596303"/>
    </source>
</evidence>
<keyword evidence="6" id="KW-0812">Transmembrane</keyword>
<evidence type="ECO:0000256" key="3">
    <source>
        <dbReference type="ARBA" id="ARBA00022448"/>
    </source>
</evidence>
<dbReference type="EMBL" id="JBHSSW010000012">
    <property type="protein sequence ID" value="MFC6198310.1"/>
    <property type="molecule type" value="Genomic_DNA"/>
</dbReference>
<feature type="domain" description="AprE-like long alpha-helical hairpin" evidence="11">
    <location>
        <begin position="87"/>
        <end position="273"/>
    </location>
</feature>
<dbReference type="Gene3D" id="2.40.50.100">
    <property type="match status" value="2"/>
</dbReference>
<comment type="similarity">
    <text evidence="2 9">Belongs to the membrane fusion protein (MFP) (TC 8.A.1) family.</text>
</comment>
<evidence type="ECO:0000256" key="10">
    <source>
        <dbReference type="SAM" id="Coils"/>
    </source>
</evidence>
<dbReference type="Proteomes" id="UP001596303">
    <property type="component" value="Unassembled WGS sequence"/>
</dbReference>
<evidence type="ECO:0000256" key="1">
    <source>
        <dbReference type="ARBA" id="ARBA00004377"/>
    </source>
</evidence>
<dbReference type="PROSITE" id="PS00543">
    <property type="entry name" value="HLYD_FAMILY"/>
    <property type="match status" value="1"/>
</dbReference>
<protein>
    <recommendedName>
        <fullName evidence="9">Membrane fusion protein (MFP) family protein</fullName>
    </recommendedName>
</protein>
<keyword evidence="8" id="KW-0472">Membrane</keyword>
<dbReference type="PANTHER" id="PTHR30386:SF26">
    <property type="entry name" value="TRANSPORT PROTEIN COMB"/>
    <property type="match status" value="1"/>
</dbReference>
<keyword evidence="3 9" id="KW-0813">Transport</keyword>
<keyword evidence="4 9" id="KW-1003">Cell membrane</keyword>
<evidence type="ECO:0000259" key="12">
    <source>
        <dbReference type="Pfam" id="PF26002"/>
    </source>
</evidence>
<evidence type="ECO:0000256" key="4">
    <source>
        <dbReference type="ARBA" id="ARBA00022475"/>
    </source>
</evidence>
<dbReference type="InterPro" id="IPR050739">
    <property type="entry name" value="MFP"/>
</dbReference>
<keyword evidence="14" id="KW-1185">Reference proteome</keyword>
<dbReference type="Pfam" id="PF25994">
    <property type="entry name" value="HH_AprE"/>
    <property type="match status" value="1"/>
</dbReference>
<evidence type="ECO:0000256" key="8">
    <source>
        <dbReference type="ARBA" id="ARBA00023136"/>
    </source>
</evidence>
<keyword evidence="10" id="KW-0175">Coiled coil</keyword>
<evidence type="ECO:0000259" key="11">
    <source>
        <dbReference type="Pfam" id="PF25994"/>
    </source>
</evidence>
<dbReference type="Pfam" id="PF26002">
    <property type="entry name" value="Beta-barrel_AprE"/>
    <property type="match status" value="1"/>
</dbReference>
<dbReference type="RefSeq" id="WP_377378420.1">
    <property type="nucleotide sequence ID" value="NZ_JBHSSW010000012.1"/>
</dbReference>
<dbReference type="Gene3D" id="2.40.30.170">
    <property type="match status" value="1"/>
</dbReference>
<evidence type="ECO:0000256" key="6">
    <source>
        <dbReference type="ARBA" id="ARBA00022692"/>
    </source>
</evidence>
<gene>
    <name evidence="13" type="ORF">ACFQDM_09480</name>
</gene>
<sequence length="428" mass="46843">MKKPEPAPFFARFILVFAGLAITSFLLWAAWAEVDEIARGAGKVIPVSKTQIVQTSEPGIVQEISVRLGQAVSKGDLLVQLENVTTQSTLGEAAARGRALEAQLARLSLKEAGQLDADFKCPEQIEAIDPSVCLNEAQLYNADREAYYNDVGVLRTRVSQKRSELSEVQANITRLQDNIAGVERQLELFAPLQAKQLIAESEVLQTERELTDLKGELSVYRESLPRIREAINEAQLTANNVMIELRQEALAEKAQVLADLSIVKNTIEGAEDRVRRTDIRSPVDGVVNTLDINTIGAYVEPGSVLAGVVPTADTLLVEARISPRDVAFVRAGQKAIVKITAYDFSIFGGLDGEVSNVSADSLVDKESGEAFYIVQIETDRSQLMRNGQAYPIIPGMIAQAEILTGRKSILSYLLKPINKARQEALTER</sequence>
<dbReference type="InterPro" id="IPR058781">
    <property type="entry name" value="HH_AprE-like"/>
</dbReference>
<dbReference type="InterPro" id="IPR010129">
    <property type="entry name" value="T1SS_HlyD"/>
</dbReference>
<name>A0ABW1S9N8_9PROT</name>
<organism evidence="13 14">
    <name type="scientific">Ponticaulis profundi</name>
    <dbReference type="NCBI Taxonomy" id="2665222"/>
    <lineage>
        <taxon>Bacteria</taxon>
        <taxon>Pseudomonadati</taxon>
        <taxon>Pseudomonadota</taxon>
        <taxon>Alphaproteobacteria</taxon>
        <taxon>Hyphomonadales</taxon>
        <taxon>Hyphomonadaceae</taxon>
        <taxon>Ponticaulis</taxon>
    </lineage>
</organism>
<evidence type="ECO:0000256" key="5">
    <source>
        <dbReference type="ARBA" id="ARBA00022519"/>
    </source>
</evidence>